<dbReference type="RefSeq" id="WP_058498319.1">
    <property type="nucleotide sequence ID" value="NZ_CAAAHW010000006.1"/>
</dbReference>
<dbReference type="Proteomes" id="UP000254476">
    <property type="component" value="Unassembled WGS sequence"/>
</dbReference>
<reference evidence="1 3" key="1">
    <citation type="submission" date="2015-11" db="EMBL/GenBank/DDBJ databases">
        <title>Genomic analysis of 38 Legionella species identifies large and diverse effector repertoires.</title>
        <authorList>
            <person name="Burstein D."/>
            <person name="Amaro F."/>
            <person name="Zusman T."/>
            <person name="Lifshitz Z."/>
            <person name="Cohen O."/>
            <person name="Gilbert J.A."/>
            <person name="Pupko T."/>
            <person name="Shuman H.A."/>
            <person name="Segal G."/>
        </authorList>
    </citation>
    <scope>NUCLEOTIDE SEQUENCE [LARGE SCALE GENOMIC DNA]</scope>
    <source>
        <strain evidence="1 3">Lyon 8420412</strain>
    </source>
</reference>
<dbReference type="EMBL" id="UGOB01000001">
    <property type="protein sequence ID" value="STX40827.1"/>
    <property type="molecule type" value="Genomic_DNA"/>
</dbReference>
<evidence type="ECO:0000313" key="1">
    <source>
        <dbReference type="EMBL" id="KTD11697.1"/>
    </source>
</evidence>
<evidence type="ECO:0000313" key="2">
    <source>
        <dbReference type="EMBL" id="STX40827.1"/>
    </source>
</evidence>
<keyword evidence="3" id="KW-1185">Reference proteome</keyword>
<dbReference type="OrthoDB" id="5649373at2"/>
<name>A0A378J1M8_9GAMM</name>
<evidence type="ECO:0000313" key="4">
    <source>
        <dbReference type="Proteomes" id="UP000254476"/>
    </source>
</evidence>
<protein>
    <submittedName>
        <fullName evidence="2">Uncharacterized protein</fullName>
    </submittedName>
</protein>
<dbReference type="EMBL" id="LNYE01000020">
    <property type="protein sequence ID" value="KTD11697.1"/>
    <property type="molecule type" value="Genomic_DNA"/>
</dbReference>
<organism evidence="2 4">
    <name type="scientific">Legionella gratiana</name>
    <dbReference type="NCBI Taxonomy" id="45066"/>
    <lineage>
        <taxon>Bacteria</taxon>
        <taxon>Pseudomonadati</taxon>
        <taxon>Pseudomonadota</taxon>
        <taxon>Gammaproteobacteria</taxon>
        <taxon>Legionellales</taxon>
        <taxon>Legionellaceae</taxon>
        <taxon>Legionella</taxon>
    </lineage>
</organism>
<proteinExistence type="predicted"/>
<reference evidence="2 4" key="2">
    <citation type="submission" date="2018-06" db="EMBL/GenBank/DDBJ databases">
        <authorList>
            <consortium name="Pathogen Informatics"/>
            <person name="Doyle S."/>
        </authorList>
    </citation>
    <scope>NUCLEOTIDE SEQUENCE [LARGE SCALE GENOMIC DNA]</scope>
    <source>
        <strain evidence="2 4">NCTC12388</strain>
    </source>
</reference>
<sequence length="792" mass="91369">MKKIVIVTHAPQGTLGDPSSAAKLQQCILNEFSKQSELIDIKVVVQVKSQYAEPVKKLFQSNMPYQLLNEFDESTLIPEIIDADLIILYPTPHFFDYSSALLIGKTKKRVLAFGEYDIDLDYQHQYRSTFFSTVVGSVFLSTGVSEKSIGIYLNEHAPSRKNLWDLIHPEDSSKLPKDLRQGQGLYFGYFNKIADSCTGATPARFIAFAAHNSPYQKEIDIIMPLQTKDATHCSQESTMRALSESHFVENLRGFNQVLIAYFPPASGAPLYLIYHPGEGTHSEISKEEFENQQNGSDKIIRLFNPFPLQQQSMEAFLEISESVNLLTGDQSISEALSFTKIPFYQAMSWKKHFYESLIDVAKKGALTTLQRWFELVDDQFKSPKELADFYCIHQDMLRKETEVLREYLLKEKNLSLNSTAYIRSMLTLSTYELFKKFIDNLALNFNYYVSEQGEGKKAIVGSMSLFDHLNFYLEDASTHEKNSMIMYFIEHIDQIIDVKTESIIHLFSKLKRIHPEITLSLSYPLLLNMLCAEAMSHISTIEWNYDTSSIKFYSEKNALIDLKKNEIERVKKPMLDMNNIPIFLVLIGESQCTAKEKMSLVQSIMDNLICYVSNFSSDEINSLMKCIIHETNPDVLRQIFTFLFTTPCYQDATPSILFYSNKPSPYFQIPDNKRIDFLMKILAHPHINNILFKLDTLSMHYILDELLFSNTYERQNLFWVETSKWSNPSFIRQVLSVNSKEEQMVIQHYLESAFKANLYKKKIMMDNMDSLPTYLQEFMNSIDLVGSFSCSY</sequence>
<dbReference type="AlphaFoldDB" id="A0A378J1M8"/>
<gene>
    <name evidence="1" type="ORF">Lgra_1155</name>
    <name evidence="2" type="ORF">NCTC12388_00076</name>
</gene>
<accession>A0A378J1M8</accession>
<evidence type="ECO:0000313" key="3">
    <source>
        <dbReference type="Proteomes" id="UP000054691"/>
    </source>
</evidence>
<dbReference type="Proteomes" id="UP000054691">
    <property type="component" value="Unassembled WGS sequence"/>
</dbReference>